<dbReference type="Proteomes" id="UP000322000">
    <property type="component" value="Chromosome 6"/>
</dbReference>
<evidence type="ECO:0000313" key="4">
    <source>
        <dbReference type="Proteomes" id="UP000322000"/>
    </source>
</evidence>
<dbReference type="GO" id="GO:0005634">
    <property type="term" value="C:nucleus"/>
    <property type="evidence" value="ECO:0007669"/>
    <property type="project" value="TreeGrafter"/>
</dbReference>
<dbReference type="InterPro" id="IPR011989">
    <property type="entry name" value="ARM-like"/>
</dbReference>
<dbReference type="FunCoup" id="A0A7E5VL24">
    <property type="interactions" value="527"/>
</dbReference>
<dbReference type="KEGG" id="tnl:113494749"/>
<dbReference type="Gene3D" id="1.25.10.10">
    <property type="entry name" value="Leucine-rich Repeat Variant"/>
    <property type="match status" value="1"/>
</dbReference>
<evidence type="ECO:0000256" key="3">
    <source>
        <dbReference type="ARBA" id="ARBA00061308"/>
    </source>
</evidence>
<dbReference type="InParanoid" id="A0A7E5VL24"/>
<dbReference type="OrthoDB" id="10057956at2759"/>
<name>A0A7E5VL24_TRINI</name>
<evidence type="ECO:0000256" key="2">
    <source>
        <dbReference type="ARBA" id="ARBA00022490"/>
    </source>
</evidence>
<evidence type="ECO:0000256" key="1">
    <source>
        <dbReference type="ARBA" id="ARBA00004496"/>
    </source>
</evidence>
<proteinExistence type="inferred from homology"/>
<protein>
    <submittedName>
        <fullName evidence="5">Uncharacterized protein LOC113494749 isoform X1</fullName>
    </submittedName>
</protein>
<dbReference type="PANTHER" id="PTHR21331:SF2">
    <property type="entry name" value="BRCA1-ASSOCIATED ATM ACTIVATOR 1"/>
    <property type="match status" value="1"/>
</dbReference>
<reference evidence="5" key="1">
    <citation type="submission" date="2025-08" db="UniProtKB">
        <authorList>
            <consortium name="RefSeq"/>
        </authorList>
    </citation>
    <scope>IDENTIFICATION</scope>
</reference>
<dbReference type="GO" id="GO:0006974">
    <property type="term" value="P:DNA damage response"/>
    <property type="evidence" value="ECO:0007669"/>
    <property type="project" value="InterPro"/>
</dbReference>
<dbReference type="InterPro" id="IPR016024">
    <property type="entry name" value="ARM-type_fold"/>
</dbReference>
<dbReference type="AlphaFoldDB" id="A0A7E5VL24"/>
<dbReference type="GeneID" id="113494749"/>
<dbReference type="GO" id="GO:0008283">
    <property type="term" value="P:cell population proliferation"/>
    <property type="evidence" value="ECO:0007669"/>
    <property type="project" value="InterPro"/>
</dbReference>
<comment type="subcellular location">
    <subcellularLocation>
        <location evidence="1">Cytoplasm</location>
    </subcellularLocation>
</comment>
<organism evidence="4 5">
    <name type="scientific">Trichoplusia ni</name>
    <name type="common">Cabbage looper</name>
    <dbReference type="NCBI Taxonomy" id="7111"/>
    <lineage>
        <taxon>Eukaryota</taxon>
        <taxon>Metazoa</taxon>
        <taxon>Ecdysozoa</taxon>
        <taxon>Arthropoda</taxon>
        <taxon>Hexapoda</taxon>
        <taxon>Insecta</taxon>
        <taxon>Pterygota</taxon>
        <taxon>Neoptera</taxon>
        <taxon>Endopterygota</taxon>
        <taxon>Lepidoptera</taxon>
        <taxon>Glossata</taxon>
        <taxon>Ditrysia</taxon>
        <taxon>Noctuoidea</taxon>
        <taxon>Noctuidae</taxon>
        <taxon>Plusiinae</taxon>
        <taxon>Trichoplusia</taxon>
    </lineage>
</organism>
<dbReference type="PANTHER" id="PTHR21331">
    <property type="entry name" value="BRCA1-ASSOCIATED ATM ACTIVATOR 1"/>
    <property type="match status" value="1"/>
</dbReference>
<keyword evidence="4" id="KW-1185">Reference proteome</keyword>
<dbReference type="InterPro" id="IPR038904">
    <property type="entry name" value="BRAT1"/>
</dbReference>
<gene>
    <name evidence="5" type="primary">LOC113494749</name>
</gene>
<accession>A0A7E5VL24</accession>
<dbReference type="SUPFAM" id="SSF48371">
    <property type="entry name" value="ARM repeat"/>
    <property type="match status" value="1"/>
</dbReference>
<comment type="similarity">
    <text evidence="3">Belongs to the BRAT1 family.</text>
</comment>
<keyword evidence="2" id="KW-0963">Cytoplasm</keyword>
<sequence length="948" mass="109454">MCQLSLPLGKMEVNKYLKKFKLLLEYVIEGKVALNQRNVEKLLLFLEDQSDNSPGKYLLATPLFSDLICALIQNLPNATTAVKVFFTEIITIIFKNELQFNKLQMQGFQSVAIKNCILDNLDTNFNFPCPVLHLTCIKMAAAQISHCSGVHLLLENKVWIPILRPNIHQKPGRIAQAAYKFVSQLIFKLNTCDMETELIEVLEYVVKPITTSEYLELEVIDPKTDEVLSEKIKTFLNALLVILIDTGDVENNHIATLLRSYFLIDHVLCNIIIATRFTNMITLLNDIGFRLNYATTRKMLFTNKADEFCNEMSVYYNNVISQCIKKREVRAITDFSVKCIIFWFNFEKTYRNNSSIKFPLTFERNGQKFELPNQLIVHMSEPLLAYAYFNQPPNRENTFEQFVDDFILKVSKTVTDHIIASCYLMKTLLQGSDLKRVAIETTKELFRLKGYLSTSQAGIVFQSLYHALNLYIVSDGEGRLIINENPIKCANDEKLLTLILDLTRMLLIEHNISWYENVEIVSLQEGLMNLLKQNILNSKQIVKALDLIDICVRKFLSPNMSLLVESQQDSTLNEIGALMKTYLQHDDWEVKDSALNLLRSCTEICFIKYIPLQKVIRENDLMFFAANMALADPEFYVQTMALKCLTATTKIESIWREVVHRYPHINLHLVYILRNNPEGMVRTEAARVLTGIYSNQKVDQNFQKTLYEVMLSAALNDLHSEVQSAALVFWNKFIQKQLAHRGMFDGKFPSVTFSKEKRKIITLNDQEIERQLTSIMNDLSAAGCLTVLLECMNEVNDIEIMQHAYCMSKKLIGILDTYKFRKNVDNPSTTTQPTEEIKQEEDVAMDLTYSASSDELRNQVIEGILKTYDSDLIIEMHDKYSQIKPNDFEEDLIRSYRPRKRMVKPNKFIETFRNTDFVTKINDKKTWNSEVFSSLDVLLDEMLDPSKT</sequence>
<dbReference type="RefSeq" id="XP_026728997.1">
    <property type="nucleotide sequence ID" value="XM_026873196.1"/>
</dbReference>
<dbReference type="GO" id="GO:0005737">
    <property type="term" value="C:cytoplasm"/>
    <property type="evidence" value="ECO:0007669"/>
    <property type="project" value="UniProtKB-SubCell"/>
</dbReference>
<evidence type="ECO:0000313" key="5">
    <source>
        <dbReference type="RefSeq" id="XP_026728997.1"/>
    </source>
</evidence>